<feature type="domain" description="Lysozyme inhibitor LprI-like N-terminal" evidence="2">
    <location>
        <begin position="42"/>
        <end position="132"/>
    </location>
</feature>
<dbReference type="Proteomes" id="UP000222310">
    <property type="component" value="Unassembled WGS sequence"/>
</dbReference>
<name>A0A9Q5Z6Y4_NOSLI</name>
<comment type="caution">
    <text evidence="3">The sequence shown here is derived from an EMBL/GenBank/DDBJ whole genome shotgun (WGS) entry which is preliminary data.</text>
</comment>
<keyword evidence="1" id="KW-0732">Signal</keyword>
<dbReference type="RefSeq" id="WP_099071653.1">
    <property type="nucleotide sequence ID" value="NZ_LAHD01000121.1"/>
</dbReference>
<evidence type="ECO:0000313" key="3">
    <source>
        <dbReference type="EMBL" id="PHJ96939.1"/>
    </source>
</evidence>
<protein>
    <recommendedName>
        <fullName evidence="2">Lysozyme inhibitor LprI-like N-terminal domain-containing protein</fullName>
    </recommendedName>
</protein>
<organism evidence="3 4">
    <name type="scientific">Nostoc linckia z8</name>
    <dbReference type="NCBI Taxonomy" id="1628746"/>
    <lineage>
        <taxon>Bacteria</taxon>
        <taxon>Bacillati</taxon>
        <taxon>Cyanobacteriota</taxon>
        <taxon>Cyanophyceae</taxon>
        <taxon>Nostocales</taxon>
        <taxon>Nostocaceae</taxon>
        <taxon>Nostoc</taxon>
    </lineage>
</organism>
<sequence length="140" mass="16197">MYYLFFLIVNILTFGSWYTSSVTAASTTPDLPKMHLAQKLNCNNPQTQLEINQCTNLSYQNADKKLNATYQKLLPKLDRTRKQKLITAQQAWIKFRDASCEFERSQYEGGTIAPAIYLGCLENITKERTQQLQEYLKSEI</sequence>
<dbReference type="AlphaFoldDB" id="A0A9Q5Z6Y4"/>
<dbReference type="PANTHER" id="PTHR39176">
    <property type="entry name" value="PERIPLASMIC PROTEIN-RELATED"/>
    <property type="match status" value="1"/>
</dbReference>
<evidence type="ECO:0000259" key="2">
    <source>
        <dbReference type="Pfam" id="PF07007"/>
    </source>
</evidence>
<dbReference type="Gene3D" id="1.20.1270.180">
    <property type="match status" value="1"/>
</dbReference>
<dbReference type="InterPro" id="IPR009739">
    <property type="entry name" value="LprI-like_N"/>
</dbReference>
<accession>A0A9Q5Z6Y4</accession>
<evidence type="ECO:0000313" key="4">
    <source>
        <dbReference type="Proteomes" id="UP000222310"/>
    </source>
</evidence>
<dbReference type="GeneID" id="57098574"/>
<reference evidence="3 4" key="1">
    <citation type="submission" date="2015-02" db="EMBL/GenBank/DDBJ databases">
        <title>Nostoc linckia genome annotation.</title>
        <authorList>
            <person name="Zhou Z."/>
        </authorList>
    </citation>
    <scope>NUCLEOTIDE SEQUENCE [LARGE SCALE GENOMIC DNA]</scope>
    <source>
        <strain evidence="4">z8</strain>
    </source>
</reference>
<dbReference type="Pfam" id="PF07007">
    <property type="entry name" value="LprI"/>
    <property type="match status" value="1"/>
</dbReference>
<dbReference type="PANTHER" id="PTHR39176:SF1">
    <property type="entry name" value="PERIPLASMIC PROTEIN"/>
    <property type="match status" value="1"/>
</dbReference>
<feature type="chain" id="PRO_5040306889" description="Lysozyme inhibitor LprI-like N-terminal domain-containing protein" evidence="1">
    <location>
        <begin position="25"/>
        <end position="140"/>
    </location>
</feature>
<dbReference type="EMBL" id="LAHD01000121">
    <property type="protein sequence ID" value="PHJ96939.1"/>
    <property type="molecule type" value="Genomic_DNA"/>
</dbReference>
<feature type="signal peptide" evidence="1">
    <location>
        <begin position="1"/>
        <end position="24"/>
    </location>
</feature>
<evidence type="ECO:0000256" key="1">
    <source>
        <dbReference type="SAM" id="SignalP"/>
    </source>
</evidence>
<gene>
    <name evidence="3" type="ORF">VF08_29570</name>
</gene>
<proteinExistence type="predicted"/>